<reference evidence="13 14" key="1">
    <citation type="submission" date="2018-04" db="EMBL/GenBank/DDBJ databases">
        <title>Halococcoides cellulosivorans gen. nov., sp. nov., an extremely halophilic cellulose-utilizing haloarchaeon from hypersaline lakes.</title>
        <authorList>
            <person name="Sorokin D.Y."/>
            <person name="Toshchakov S.V."/>
            <person name="Samarov N.I."/>
            <person name="Korzhenkov A."/>
            <person name="Kublanov I.V."/>
        </authorList>
    </citation>
    <scope>NUCLEOTIDE SEQUENCE [LARGE SCALE GENOMIC DNA]</scope>
    <source>
        <strain evidence="13 14">HArcel1</strain>
    </source>
</reference>
<dbReference type="SMART" id="SM00046">
    <property type="entry name" value="DAGKc"/>
    <property type="match status" value="1"/>
</dbReference>
<evidence type="ECO:0000256" key="9">
    <source>
        <dbReference type="ARBA" id="ARBA00023098"/>
    </source>
</evidence>
<evidence type="ECO:0000256" key="2">
    <source>
        <dbReference type="ARBA" id="ARBA00022516"/>
    </source>
</evidence>
<dbReference type="Proteomes" id="UP000244727">
    <property type="component" value="Chromosome"/>
</dbReference>
<gene>
    <name evidence="13" type="ORF">HARCEL1_11690</name>
</gene>
<evidence type="ECO:0000256" key="7">
    <source>
        <dbReference type="ARBA" id="ARBA00022840"/>
    </source>
</evidence>
<evidence type="ECO:0000256" key="5">
    <source>
        <dbReference type="ARBA" id="ARBA00022741"/>
    </source>
</evidence>
<dbReference type="GO" id="GO:0008654">
    <property type="term" value="P:phospholipid biosynthetic process"/>
    <property type="evidence" value="ECO:0007669"/>
    <property type="project" value="UniProtKB-KW"/>
</dbReference>
<dbReference type="GO" id="GO:0046872">
    <property type="term" value="F:metal ion binding"/>
    <property type="evidence" value="ECO:0007669"/>
    <property type="project" value="UniProtKB-KW"/>
</dbReference>
<dbReference type="GO" id="GO:0005886">
    <property type="term" value="C:plasma membrane"/>
    <property type="evidence" value="ECO:0007669"/>
    <property type="project" value="TreeGrafter"/>
</dbReference>
<keyword evidence="5" id="KW-0547">Nucleotide-binding</keyword>
<dbReference type="GO" id="GO:0005524">
    <property type="term" value="F:ATP binding"/>
    <property type="evidence" value="ECO:0007669"/>
    <property type="project" value="UniProtKB-KW"/>
</dbReference>
<dbReference type="GO" id="GO:0016301">
    <property type="term" value="F:kinase activity"/>
    <property type="evidence" value="ECO:0007669"/>
    <property type="project" value="UniProtKB-KW"/>
</dbReference>
<comment type="cofactor">
    <cofactor evidence="1">
        <name>Mg(2+)</name>
        <dbReference type="ChEBI" id="CHEBI:18420"/>
    </cofactor>
</comment>
<evidence type="ECO:0000313" key="14">
    <source>
        <dbReference type="Proteomes" id="UP000244727"/>
    </source>
</evidence>
<proteinExistence type="predicted"/>
<keyword evidence="11" id="KW-1208">Phospholipid metabolism</keyword>
<keyword evidence="7" id="KW-0067">ATP-binding</keyword>
<evidence type="ECO:0000259" key="12">
    <source>
        <dbReference type="PROSITE" id="PS50146"/>
    </source>
</evidence>
<dbReference type="InterPro" id="IPR001206">
    <property type="entry name" value="Diacylglycerol_kinase_cat_dom"/>
</dbReference>
<evidence type="ECO:0000256" key="11">
    <source>
        <dbReference type="ARBA" id="ARBA00023264"/>
    </source>
</evidence>
<dbReference type="GeneID" id="36513179"/>
<name>A0A2R4X3F4_9EURY</name>
<dbReference type="InterPro" id="IPR045540">
    <property type="entry name" value="YegS/DAGK_C"/>
</dbReference>
<dbReference type="EMBL" id="CP028858">
    <property type="protein sequence ID" value="AWB28321.1"/>
    <property type="molecule type" value="Genomic_DNA"/>
</dbReference>
<evidence type="ECO:0000256" key="4">
    <source>
        <dbReference type="ARBA" id="ARBA00022723"/>
    </source>
</evidence>
<protein>
    <submittedName>
        <fullName evidence="13">Diacylglycerol kinase</fullName>
    </submittedName>
</protein>
<dbReference type="Pfam" id="PF00781">
    <property type="entry name" value="DAGK_cat"/>
    <property type="match status" value="1"/>
</dbReference>
<feature type="domain" description="DAGKc" evidence="12">
    <location>
        <begin position="1"/>
        <end position="127"/>
    </location>
</feature>
<dbReference type="PROSITE" id="PS50146">
    <property type="entry name" value="DAGK"/>
    <property type="match status" value="1"/>
</dbReference>
<evidence type="ECO:0000313" key="13">
    <source>
        <dbReference type="EMBL" id="AWB28321.1"/>
    </source>
</evidence>
<keyword evidence="8" id="KW-0460">Magnesium</keyword>
<organism evidence="13 14">
    <name type="scientific">Halococcoides cellulosivorans</name>
    <dbReference type="NCBI Taxonomy" id="1679096"/>
    <lineage>
        <taxon>Archaea</taxon>
        <taxon>Methanobacteriati</taxon>
        <taxon>Methanobacteriota</taxon>
        <taxon>Stenosarchaea group</taxon>
        <taxon>Halobacteria</taxon>
        <taxon>Halobacteriales</taxon>
        <taxon>Haloarculaceae</taxon>
        <taxon>Halococcoides</taxon>
    </lineage>
</organism>
<dbReference type="AlphaFoldDB" id="A0A2R4X3F4"/>
<dbReference type="Gene3D" id="2.60.200.40">
    <property type="match status" value="1"/>
</dbReference>
<evidence type="ECO:0000256" key="3">
    <source>
        <dbReference type="ARBA" id="ARBA00022679"/>
    </source>
</evidence>
<keyword evidence="2" id="KW-0444">Lipid biosynthesis</keyword>
<keyword evidence="14" id="KW-1185">Reference proteome</keyword>
<evidence type="ECO:0000256" key="6">
    <source>
        <dbReference type="ARBA" id="ARBA00022777"/>
    </source>
</evidence>
<accession>A0A2R4X3F4</accession>
<sequence length="298" mass="31820">MTDTRVIGNPQSGSEDHTDRIEQIADDRNATVEWTEAAGDAITLAADAAAAGASTIVAAGGDGTVNEVVRGIDRADAFDDVTLAIFPLGTGNNFATQLGIPDLETAITVLESGERRRIDLGWATDRPVVNSCVAGLTANASDETDPELKRRFGEVAYLITTLRELSAFDGLRLTIDASDATGDWTGEALGVLVGNGRRFTTDGDAQADMEDALFDVVVIKDVAALDLVSDSITERLFDRESDHIVRSQAPSLTITNHDPETIAFSLDGEFVRERELTLEVRPATLRVAVGEGYEPTPE</sequence>
<evidence type="ECO:0000256" key="1">
    <source>
        <dbReference type="ARBA" id="ARBA00001946"/>
    </source>
</evidence>
<dbReference type="InterPro" id="IPR017438">
    <property type="entry name" value="ATP-NAD_kinase_N"/>
</dbReference>
<keyword evidence="3" id="KW-0808">Transferase</keyword>
<dbReference type="SUPFAM" id="SSF111331">
    <property type="entry name" value="NAD kinase/diacylglycerol kinase-like"/>
    <property type="match status" value="1"/>
</dbReference>
<dbReference type="Gene3D" id="3.40.50.10330">
    <property type="entry name" value="Probable inorganic polyphosphate/atp-NAD kinase, domain 1"/>
    <property type="match status" value="1"/>
</dbReference>
<evidence type="ECO:0000256" key="8">
    <source>
        <dbReference type="ARBA" id="ARBA00022842"/>
    </source>
</evidence>
<dbReference type="InterPro" id="IPR050187">
    <property type="entry name" value="Lipid_Phosphate_FormReg"/>
</dbReference>
<dbReference type="Pfam" id="PF19279">
    <property type="entry name" value="YegS_C"/>
    <property type="match status" value="1"/>
</dbReference>
<dbReference type="PANTHER" id="PTHR12358">
    <property type="entry name" value="SPHINGOSINE KINASE"/>
    <property type="match status" value="1"/>
</dbReference>
<dbReference type="KEGG" id="harc:HARCEL1_11690"/>
<keyword evidence="9" id="KW-0443">Lipid metabolism</keyword>
<dbReference type="NCBIfam" id="TIGR00147">
    <property type="entry name" value="YegS/Rv2252/BmrU family lipid kinase"/>
    <property type="match status" value="1"/>
</dbReference>
<dbReference type="RefSeq" id="WP_108383769.1">
    <property type="nucleotide sequence ID" value="NZ_CP028858.1"/>
</dbReference>
<keyword evidence="10" id="KW-0594">Phospholipid biosynthesis</keyword>
<evidence type="ECO:0000256" key="10">
    <source>
        <dbReference type="ARBA" id="ARBA00023209"/>
    </source>
</evidence>
<dbReference type="PANTHER" id="PTHR12358:SF106">
    <property type="entry name" value="LIPID KINASE YEGS"/>
    <property type="match status" value="1"/>
</dbReference>
<dbReference type="InterPro" id="IPR005218">
    <property type="entry name" value="Diacylglycerol/lipid_kinase"/>
</dbReference>
<dbReference type="InterPro" id="IPR016064">
    <property type="entry name" value="NAD/diacylglycerol_kinase_sf"/>
</dbReference>
<keyword evidence="6 13" id="KW-0418">Kinase</keyword>
<keyword evidence="4" id="KW-0479">Metal-binding</keyword>